<dbReference type="EMBL" id="CADCUQ010000084">
    <property type="protein sequence ID" value="CAA9376206.1"/>
    <property type="molecule type" value="Genomic_DNA"/>
</dbReference>
<feature type="region of interest" description="Disordered" evidence="1">
    <location>
        <begin position="62"/>
        <end position="101"/>
    </location>
</feature>
<feature type="compositionally biased region" description="Basic and acidic residues" evidence="1">
    <location>
        <begin position="91"/>
        <end position="101"/>
    </location>
</feature>
<name>A0A6J4N2F6_9BACT</name>
<reference evidence="2" key="1">
    <citation type="submission" date="2020-02" db="EMBL/GenBank/DDBJ databases">
        <authorList>
            <person name="Meier V. D."/>
        </authorList>
    </citation>
    <scope>NUCLEOTIDE SEQUENCE</scope>
    <source>
        <strain evidence="2">AVDCRST_MAG64</strain>
    </source>
</reference>
<proteinExistence type="predicted"/>
<feature type="region of interest" description="Disordered" evidence="1">
    <location>
        <begin position="1"/>
        <end position="29"/>
    </location>
</feature>
<sequence length="101" mass="10304">MPEQCDVHLVRQRRPVGGGEPASAKYGRVIARPPSVAPTVSRSAADTTGCDVGAAARLDAGGVAARTGRTSRRGSAWGDSTTYSPPASGEARGEREGRLGA</sequence>
<organism evidence="2">
    <name type="scientific">uncultured Phycisphaerae bacterium</name>
    <dbReference type="NCBI Taxonomy" id="904963"/>
    <lineage>
        <taxon>Bacteria</taxon>
        <taxon>Pseudomonadati</taxon>
        <taxon>Planctomycetota</taxon>
        <taxon>Phycisphaerae</taxon>
        <taxon>environmental samples</taxon>
    </lineage>
</organism>
<evidence type="ECO:0000256" key="1">
    <source>
        <dbReference type="SAM" id="MobiDB-lite"/>
    </source>
</evidence>
<dbReference type="AlphaFoldDB" id="A0A6J4N2F6"/>
<accession>A0A6J4N2F6</accession>
<evidence type="ECO:0000313" key="2">
    <source>
        <dbReference type="EMBL" id="CAA9376206.1"/>
    </source>
</evidence>
<gene>
    <name evidence="2" type="ORF">AVDCRST_MAG64-324</name>
</gene>
<protein>
    <submittedName>
        <fullName evidence="2">Uncharacterized protein</fullName>
    </submittedName>
</protein>